<dbReference type="PANTHER" id="PTHR31690:SF4">
    <property type="entry name" value="FUCOSE MUTAROTASE"/>
    <property type="match status" value="1"/>
</dbReference>
<dbReference type="GO" id="GO:0062193">
    <property type="term" value="F:D-ribose pyranase activity"/>
    <property type="evidence" value="ECO:0007669"/>
    <property type="project" value="UniProtKB-EC"/>
</dbReference>
<dbReference type="InterPro" id="IPR023750">
    <property type="entry name" value="RbsD-like_sf"/>
</dbReference>
<dbReference type="GO" id="GO:0042806">
    <property type="term" value="F:fucose binding"/>
    <property type="evidence" value="ECO:0007669"/>
    <property type="project" value="TreeGrafter"/>
</dbReference>
<dbReference type="AlphaFoldDB" id="A0AAE3VG92"/>
<sequence>MLTGISPLLSPELLKVLCEMGHGDEIVLADSNFPAASHARRLVRADGIGMLALLSGILPLFPLDSYDASSFVVMAVVPGDPVEPVIWPEYQALLKKHSPQTALVQLERFAYYERARQAYAIVATGETARYANVILKKGCVL</sequence>
<reference evidence="4" key="1">
    <citation type="submission" date="2023-07" db="EMBL/GenBank/DDBJ databases">
        <title>Genomic Encyclopedia of Type Strains, Phase IV (KMG-IV): sequencing the most valuable type-strain genomes for metagenomic binning, comparative biology and taxonomic classification.</title>
        <authorList>
            <person name="Goeker M."/>
        </authorList>
    </citation>
    <scope>NUCLEOTIDE SEQUENCE</scope>
    <source>
        <strain evidence="4">DSM 24202</strain>
    </source>
</reference>
<evidence type="ECO:0000256" key="1">
    <source>
        <dbReference type="ARBA" id="ARBA00000223"/>
    </source>
</evidence>
<dbReference type="NCBIfam" id="NF011949">
    <property type="entry name" value="PRK15420.1"/>
    <property type="match status" value="1"/>
</dbReference>
<dbReference type="EMBL" id="JAUSVL010000001">
    <property type="protein sequence ID" value="MDQ0289846.1"/>
    <property type="molecule type" value="Genomic_DNA"/>
</dbReference>
<dbReference type="Pfam" id="PF05025">
    <property type="entry name" value="RbsD_FucU"/>
    <property type="match status" value="1"/>
</dbReference>
<comment type="catalytic activity">
    <reaction evidence="3">
        <text>alpha-L-fucose = beta-L-fucose</text>
        <dbReference type="Rhea" id="RHEA:25580"/>
        <dbReference type="ChEBI" id="CHEBI:42548"/>
        <dbReference type="ChEBI" id="CHEBI:42589"/>
        <dbReference type="EC" id="5.1.3.29"/>
    </reaction>
</comment>
<dbReference type="PANTHER" id="PTHR31690">
    <property type="entry name" value="FUCOSE MUTAROTASE"/>
    <property type="match status" value="1"/>
</dbReference>
<dbReference type="Proteomes" id="UP001238163">
    <property type="component" value="Unassembled WGS sequence"/>
</dbReference>
<dbReference type="Gene3D" id="3.40.1650.10">
    <property type="entry name" value="RbsD-like domain"/>
    <property type="match status" value="1"/>
</dbReference>
<dbReference type="InterPro" id="IPR007721">
    <property type="entry name" value="RbsD_FucU"/>
</dbReference>
<protein>
    <submittedName>
        <fullName evidence="4">L-fucose mutarotase</fullName>
        <ecNumber evidence="4">5.1.3.29</ecNumber>
    </submittedName>
</protein>
<dbReference type="EC" id="5.1.3.29" evidence="4"/>
<evidence type="ECO:0000313" key="5">
    <source>
        <dbReference type="Proteomes" id="UP001238163"/>
    </source>
</evidence>
<evidence type="ECO:0000256" key="3">
    <source>
        <dbReference type="ARBA" id="ARBA00036324"/>
    </source>
</evidence>
<dbReference type="InterPro" id="IPR050443">
    <property type="entry name" value="RbsD/FucU_mutarotase"/>
</dbReference>
<accession>A0AAE3VG92</accession>
<dbReference type="GO" id="GO:0006004">
    <property type="term" value="P:fucose metabolic process"/>
    <property type="evidence" value="ECO:0007669"/>
    <property type="project" value="TreeGrafter"/>
</dbReference>
<name>A0AAE3VG92_9BACT</name>
<keyword evidence="5" id="KW-1185">Reference proteome</keyword>
<proteinExistence type="predicted"/>
<keyword evidence="2 4" id="KW-0413">Isomerase</keyword>
<dbReference type="GO" id="GO:0036373">
    <property type="term" value="F:L-fucose mutarotase activity"/>
    <property type="evidence" value="ECO:0007669"/>
    <property type="project" value="UniProtKB-EC"/>
</dbReference>
<gene>
    <name evidence="4" type="ORF">J3R75_001953</name>
</gene>
<comment type="caution">
    <text evidence="4">The sequence shown here is derived from an EMBL/GenBank/DDBJ whole genome shotgun (WGS) entry which is preliminary data.</text>
</comment>
<evidence type="ECO:0000256" key="2">
    <source>
        <dbReference type="ARBA" id="ARBA00023235"/>
    </source>
</evidence>
<dbReference type="SUPFAM" id="SSF102546">
    <property type="entry name" value="RbsD-like"/>
    <property type="match status" value="1"/>
</dbReference>
<evidence type="ECO:0000313" key="4">
    <source>
        <dbReference type="EMBL" id="MDQ0289846.1"/>
    </source>
</evidence>
<dbReference type="RefSeq" id="WP_307261292.1">
    <property type="nucleotide sequence ID" value="NZ_JAUSVL010000001.1"/>
</dbReference>
<organism evidence="4 5">
    <name type="scientific">Oligosphaera ethanolica</name>
    <dbReference type="NCBI Taxonomy" id="760260"/>
    <lineage>
        <taxon>Bacteria</taxon>
        <taxon>Pseudomonadati</taxon>
        <taxon>Lentisphaerota</taxon>
        <taxon>Oligosphaeria</taxon>
        <taxon>Oligosphaerales</taxon>
        <taxon>Oligosphaeraceae</taxon>
        <taxon>Oligosphaera</taxon>
    </lineage>
</organism>
<comment type="catalytic activity">
    <reaction evidence="1">
        <text>beta-D-ribopyranose = beta-D-ribofuranose</text>
        <dbReference type="Rhea" id="RHEA:25432"/>
        <dbReference type="ChEBI" id="CHEBI:27476"/>
        <dbReference type="ChEBI" id="CHEBI:47002"/>
        <dbReference type="EC" id="5.4.99.62"/>
    </reaction>
</comment>